<protein>
    <submittedName>
        <fullName evidence="5">Caprin-1-like</fullName>
    </submittedName>
</protein>
<evidence type="ECO:0000256" key="2">
    <source>
        <dbReference type="SAM" id="MobiDB-lite"/>
    </source>
</evidence>
<dbReference type="RefSeq" id="XP_031568030.1">
    <property type="nucleotide sequence ID" value="XM_031712170.1"/>
</dbReference>
<dbReference type="InterPro" id="IPR041637">
    <property type="entry name" value="Caprin-1_dimer"/>
</dbReference>
<dbReference type="PANTHER" id="PTHR22922">
    <property type="entry name" value="GPI-ANCHORED PROTEIN P137"/>
    <property type="match status" value="1"/>
</dbReference>
<name>A0A6P8IND7_ACTTE</name>
<dbReference type="AlphaFoldDB" id="A0A6P8IND7"/>
<feature type="compositionally biased region" description="Gly residues" evidence="2">
    <location>
        <begin position="429"/>
        <end position="443"/>
    </location>
</feature>
<sequence>MPIASSKSSNSVLIMESNDITKSGLLLVEKKVRNLEKRKIKLDAYKKQKDDGMKLNEDQMGAIANLAVVEMNLEMAKDLHKQFQQLYADHQKQMKKQARREQVASQAAQHSSDVAKVEEVLELQSFMDNISEDVRADFLNGTNGAVVVTEEEFSQIDKFYKLITPDADAEEKMSKQIKDASEHIVNFLNSSPAAVVDTTYKALHELVSRINKSGYFEPVKSSAEADNKEGEEEGSSRASTPNGELSSGSGEEVQENAAQQQQEMATESAPAVVPSDVEKEQETKTSQDIQQEVDTPPAAADVTTFTANEHGLNFLGDSEIEKAANAPENNVPTAQGVSDWAEEVENGQHARQADTGNDNAPPTTNGFGHRGRGGGRGGGFRGNFNNRRGGGGGGDRGGPRRGGRGGFGQHRGGGGGGFQDHDGFRRGGRGGGRGGFSRGGGQRGAHRGGPPPQ</sequence>
<feature type="domain" description="Caprin-1 dimerization" evidence="3">
    <location>
        <begin position="106"/>
        <end position="217"/>
    </location>
</feature>
<accession>A0A6P8IND7</accession>
<keyword evidence="4" id="KW-1185">Reference proteome</keyword>
<dbReference type="GO" id="GO:0005737">
    <property type="term" value="C:cytoplasm"/>
    <property type="evidence" value="ECO:0007669"/>
    <property type="project" value="TreeGrafter"/>
</dbReference>
<feature type="compositionally biased region" description="Low complexity" evidence="2">
    <location>
        <begin position="255"/>
        <end position="269"/>
    </location>
</feature>
<evidence type="ECO:0000313" key="4">
    <source>
        <dbReference type="Proteomes" id="UP000515163"/>
    </source>
</evidence>
<feature type="compositionally biased region" description="Basic and acidic residues" evidence="2">
    <location>
        <begin position="276"/>
        <end position="285"/>
    </location>
</feature>
<dbReference type="InParanoid" id="A0A6P8IND7"/>
<dbReference type="OrthoDB" id="10062814at2759"/>
<evidence type="ECO:0000313" key="5">
    <source>
        <dbReference type="RefSeq" id="XP_031568030.1"/>
    </source>
</evidence>
<proteinExistence type="inferred from homology"/>
<feature type="compositionally biased region" description="Polar residues" evidence="2">
    <location>
        <begin position="354"/>
        <end position="365"/>
    </location>
</feature>
<dbReference type="KEGG" id="aten:116302796"/>
<gene>
    <name evidence="5" type="primary">LOC116302796</name>
</gene>
<feature type="region of interest" description="Disordered" evidence="2">
    <location>
        <begin position="220"/>
        <end position="299"/>
    </location>
</feature>
<feature type="region of interest" description="Disordered" evidence="2">
    <location>
        <begin position="341"/>
        <end position="453"/>
    </location>
</feature>
<dbReference type="GO" id="GO:0003723">
    <property type="term" value="F:RNA binding"/>
    <property type="evidence" value="ECO:0007669"/>
    <property type="project" value="TreeGrafter"/>
</dbReference>
<evidence type="ECO:0000256" key="1">
    <source>
        <dbReference type="ARBA" id="ARBA00007950"/>
    </source>
</evidence>
<evidence type="ECO:0000259" key="3">
    <source>
        <dbReference type="Pfam" id="PF18293"/>
    </source>
</evidence>
<reference evidence="5" key="1">
    <citation type="submission" date="2025-08" db="UniProtKB">
        <authorList>
            <consortium name="RefSeq"/>
        </authorList>
    </citation>
    <scope>IDENTIFICATION</scope>
    <source>
        <tissue evidence="5">Tentacle</tissue>
    </source>
</reference>
<comment type="similarity">
    <text evidence="1">Belongs to the caprin family.</text>
</comment>
<dbReference type="Proteomes" id="UP000515163">
    <property type="component" value="Unplaced"/>
</dbReference>
<feature type="compositionally biased region" description="Polar residues" evidence="2">
    <location>
        <begin position="236"/>
        <end position="249"/>
    </location>
</feature>
<feature type="compositionally biased region" description="Gly residues" evidence="2">
    <location>
        <begin position="404"/>
        <end position="418"/>
    </location>
</feature>
<dbReference type="GeneID" id="116302796"/>
<dbReference type="PANTHER" id="PTHR22922:SF19">
    <property type="entry name" value="CAPRIN HOMOLOG"/>
    <property type="match status" value="1"/>
</dbReference>
<organism evidence="4 5">
    <name type="scientific">Actinia tenebrosa</name>
    <name type="common">Australian red waratah sea anemone</name>
    <dbReference type="NCBI Taxonomy" id="6105"/>
    <lineage>
        <taxon>Eukaryota</taxon>
        <taxon>Metazoa</taxon>
        <taxon>Cnidaria</taxon>
        <taxon>Anthozoa</taxon>
        <taxon>Hexacorallia</taxon>
        <taxon>Actiniaria</taxon>
        <taxon>Actiniidae</taxon>
        <taxon>Actinia</taxon>
    </lineage>
</organism>
<dbReference type="InterPro" id="IPR028816">
    <property type="entry name" value="Caprin"/>
</dbReference>
<dbReference type="Pfam" id="PF18293">
    <property type="entry name" value="Caprin-1_dimer"/>
    <property type="match status" value="1"/>
</dbReference>